<dbReference type="SUPFAM" id="SSF51905">
    <property type="entry name" value="FAD/NAD(P)-binding domain"/>
    <property type="match status" value="1"/>
</dbReference>
<dbReference type="OrthoDB" id="498204at2759"/>
<comment type="cofactor">
    <cofactor evidence="1">
        <name>FAD</name>
        <dbReference type="ChEBI" id="CHEBI:57692"/>
    </cofactor>
</comment>
<evidence type="ECO:0000259" key="9">
    <source>
        <dbReference type="Pfam" id="PF01266"/>
    </source>
</evidence>
<evidence type="ECO:0000313" key="11">
    <source>
        <dbReference type="Proteomes" id="UP000297245"/>
    </source>
</evidence>
<comment type="catalytic activity">
    <reaction evidence="5">
        <text>(S)-2-hydroxyglutarate + A = 2-oxoglutarate + AH2</text>
        <dbReference type="Rhea" id="RHEA:21252"/>
        <dbReference type="ChEBI" id="CHEBI:13193"/>
        <dbReference type="ChEBI" id="CHEBI:16782"/>
        <dbReference type="ChEBI" id="CHEBI:16810"/>
        <dbReference type="ChEBI" id="CHEBI:17499"/>
        <dbReference type="EC" id="1.1.99.2"/>
    </reaction>
</comment>
<keyword evidence="3" id="KW-0274">FAD</keyword>
<dbReference type="EMBL" id="ML179049">
    <property type="protein sequence ID" value="THV05407.1"/>
    <property type="molecule type" value="Genomic_DNA"/>
</dbReference>
<dbReference type="AlphaFoldDB" id="A0A4S8MQS5"/>
<reference evidence="10 11" key="1">
    <citation type="journal article" date="2019" name="Nat. Ecol. Evol.">
        <title>Megaphylogeny resolves global patterns of mushroom evolution.</title>
        <authorList>
            <person name="Varga T."/>
            <person name="Krizsan K."/>
            <person name="Foldi C."/>
            <person name="Dima B."/>
            <person name="Sanchez-Garcia M."/>
            <person name="Sanchez-Ramirez S."/>
            <person name="Szollosi G.J."/>
            <person name="Szarkandi J.G."/>
            <person name="Papp V."/>
            <person name="Albert L."/>
            <person name="Andreopoulos W."/>
            <person name="Angelini C."/>
            <person name="Antonin V."/>
            <person name="Barry K.W."/>
            <person name="Bougher N.L."/>
            <person name="Buchanan P."/>
            <person name="Buyck B."/>
            <person name="Bense V."/>
            <person name="Catcheside P."/>
            <person name="Chovatia M."/>
            <person name="Cooper J."/>
            <person name="Damon W."/>
            <person name="Desjardin D."/>
            <person name="Finy P."/>
            <person name="Geml J."/>
            <person name="Haridas S."/>
            <person name="Hughes K."/>
            <person name="Justo A."/>
            <person name="Karasinski D."/>
            <person name="Kautmanova I."/>
            <person name="Kiss B."/>
            <person name="Kocsube S."/>
            <person name="Kotiranta H."/>
            <person name="LaButti K.M."/>
            <person name="Lechner B.E."/>
            <person name="Liimatainen K."/>
            <person name="Lipzen A."/>
            <person name="Lukacs Z."/>
            <person name="Mihaltcheva S."/>
            <person name="Morgado L.N."/>
            <person name="Niskanen T."/>
            <person name="Noordeloos M.E."/>
            <person name="Ohm R.A."/>
            <person name="Ortiz-Santana B."/>
            <person name="Ovrebo C."/>
            <person name="Racz N."/>
            <person name="Riley R."/>
            <person name="Savchenko A."/>
            <person name="Shiryaev A."/>
            <person name="Soop K."/>
            <person name="Spirin V."/>
            <person name="Szebenyi C."/>
            <person name="Tomsovsky M."/>
            <person name="Tulloss R.E."/>
            <person name="Uehling J."/>
            <person name="Grigoriev I.V."/>
            <person name="Vagvolgyi C."/>
            <person name="Papp T."/>
            <person name="Martin F.M."/>
            <person name="Miettinen O."/>
            <person name="Hibbett D.S."/>
            <person name="Nagy L.G."/>
        </authorList>
    </citation>
    <scope>NUCLEOTIDE SEQUENCE [LARGE SCALE GENOMIC DNA]</scope>
    <source>
        <strain evidence="10 11">CBS 962.96</strain>
    </source>
</reference>
<name>A0A4S8MQS5_DENBC</name>
<evidence type="ECO:0000256" key="3">
    <source>
        <dbReference type="ARBA" id="ARBA00022827"/>
    </source>
</evidence>
<evidence type="ECO:0000256" key="7">
    <source>
        <dbReference type="ARBA" id="ARBA00038878"/>
    </source>
</evidence>
<dbReference type="Pfam" id="PF01266">
    <property type="entry name" value="DAO"/>
    <property type="match status" value="1"/>
</dbReference>
<proteinExistence type="inferred from homology"/>
<keyword evidence="11" id="KW-1185">Reference proteome</keyword>
<evidence type="ECO:0000256" key="1">
    <source>
        <dbReference type="ARBA" id="ARBA00001974"/>
    </source>
</evidence>
<accession>A0A4S8MQS5</accession>
<feature type="domain" description="FAD dependent oxidoreductase" evidence="9">
    <location>
        <begin position="26"/>
        <end position="450"/>
    </location>
</feature>
<dbReference type="InterPro" id="IPR036188">
    <property type="entry name" value="FAD/NAD-bd_sf"/>
</dbReference>
<evidence type="ECO:0000256" key="4">
    <source>
        <dbReference type="ARBA" id="ARBA00023002"/>
    </source>
</evidence>
<dbReference type="PANTHER" id="PTHR43104">
    <property type="entry name" value="L-2-HYDROXYGLUTARATE DEHYDROGENASE, MITOCHONDRIAL"/>
    <property type="match status" value="1"/>
</dbReference>
<evidence type="ECO:0000313" key="10">
    <source>
        <dbReference type="EMBL" id="THV05407.1"/>
    </source>
</evidence>
<gene>
    <name evidence="10" type="ORF">K435DRAFT_712843</name>
</gene>
<organism evidence="10 11">
    <name type="scientific">Dendrothele bispora (strain CBS 962.96)</name>
    <dbReference type="NCBI Taxonomy" id="1314807"/>
    <lineage>
        <taxon>Eukaryota</taxon>
        <taxon>Fungi</taxon>
        <taxon>Dikarya</taxon>
        <taxon>Basidiomycota</taxon>
        <taxon>Agaricomycotina</taxon>
        <taxon>Agaricomycetes</taxon>
        <taxon>Agaricomycetidae</taxon>
        <taxon>Agaricales</taxon>
        <taxon>Agaricales incertae sedis</taxon>
        <taxon>Dendrothele</taxon>
    </lineage>
</organism>
<dbReference type="Gene3D" id="3.50.50.60">
    <property type="entry name" value="FAD/NAD(P)-binding domain"/>
    <property type="match status" value="1"/>
</dbReference>
<dbReference type="GO" id="GO:0047545">
    <property type="term" value="F:(S)-2-hydroxyglutarate dehydrogenase activity"/>
    <property type="evidence" value="ECO:0007669"/>
    <property type="project" value="UniProtKB-EC"/>
</dbReference>
<sequence length="456" mass="49937">MSIRGLKVALNGNGRFKYKSPELVVDHLVVGAGVVGLAIAQRLCEKFPSKSTYVVERHSRAGEETSSRNSEVIHSGLYYPPGSLKTRLCLRGRDMTYERCQKLNIPHRKTGKLVVATSSQQSYIQNLYTKSLRLTWPPHSQPVSPETTPVLPTRLISGDEARSLEPELSKDISAALWCPETGILDSHAFMESLEKDIIDTDGGELAYGTRVVRVDRYQHEPSGDIPDGEQGWVVQTLTGNASSDTESDAFLVRTLINASGLSGPFILNSLLPSKQRIPIYYARGSYASYKGPGTTGVSHLIYPCPYTGPNAHAFESLGTHLTLDLNSKIRFGPDLEWISPPVDLDNTSEDAVDFWMKHLVPSDSRLGQMHQAVTQYLSGVQLEGMQPDYVGIRPKLVPPGGGFQDFVFHTDYASDGCKDGNKEKGPMVSLLGIESPGLTSSLAIAEYVVEDLLGKE</sequence>
<dbReference type="PANTHER" id="PTHR43104:SF4">
    <property type="entry name" value="L-2-HYDROXYGLUTARATE DEHYDROGENASE, MITOCHONDRIAL"/>
    <property type="match status" value="1"/>
</dbReference>
<evidence type="ECO:0000256" key="2">
    <source>
        <dbReference type="ARBA" id="ARBA00022630"/>
    </source>
</evidence>
<keyword evidence="2" id="KW-0285">Flavoprotein</keyword>
<comment type="similarity">
    <text evidence="6">Belongs to the L2HGDH family.</text>
</comment>
<evidence type="ECO:0000256" key="8">
    <source>
        <dbReference type="ARBA" id="ARBA00041137"/>
    </source>
</evidence>
<dbReference type="InterPro" id="IPR006076">
    <property type="entry name" value="FAD-dep_OxRdtase"/>
</dbReference>
<evidence type="ECO:0000256" key="6">
    <source>
        <dbReference type="ARBA" id="ARBA00037941"/>
    </source>
</evidence>
<dbReference type="EC" id="1.1.99.2" evidence="7"/>
<keyword evidence="4" id="KW-0560">Oxidoreductase</keyword>
<dbReference type="Gene3D" id="3.30.9.10">
    <property type="entry name" value="D-Amino Acid Oxidase, subunit A, domain 2"/>
    <property type="match status" value="1"/>
</dbReference>
<dbReference type="Proteomes" id="UP000297245">
    <property type="component" value="Unassembled WGS sequence"/>
</dbReference>
<protein>
    <recommendedName>
        <fullName evidence="8">L-2-hydroxyglutarate dehydrogenase, mitochondrial</fullName>
        <ecNumber evidence="7">1.1.99.2</ecNumber>
    </recommendedName>
</protein>
<evidence type="ECO:0000256" key="5">
    <source>
        <dbReference type="ARBA" id="ARBA00036066"/>
    </source>
</evidence>